<sequence length="433" mass="47741">MSELPKGWALTTLADVTAPRGEKADPATLGEMPFLGMDHIEAHTAKLLGSQPVSELKSAVVIFKNGDILYGRLRPYLNKVHLAQFDGTASAEFIVFPTSEAIEQRFLQSLLRSTEYRALADQRSTGDRPRVKFENVSDYAFPLPPLPEQRRIVTKLDTLSTRTTTARTHLTAIAKLVEKHKAGFVSALFEGLSEQFGEIELGLVCDRITKGSSPKWQGFEYSDEGAIFVRSQNVLWGRLNLADVTRLPIEFNEKQRNSVMEKDDVLLNIVGASIGRSAVVPSELVGANCNQAVAVIRLREPSFEDASYLSQWLISPAAQSQITENAVDVARANFSLGQAKKLSIPWATPEVRKATLIKIETAFAKIDRLAAEAEKALKLTDRLDQRILAKAFAGELVPQDPTDEPATELLARIREARAAAPKPKRGRKKKAEA</sequence>
<dbReference type="SUPFAM" id="SSF116734">
    <property type="entry name" value="DNA methylase specificity domain"/>
    <property type="match status" value="2"/>
</dbReference>
<dbReference type="GO" id="GO:0003677">
    <property type="term" value="F:DNA binding"/>
    <property type="evidence" value="ECO:0007669"/>
    <property type="project" value="UniProtKB-KW"/>
</dbReference>
<name>A0A6L8LJ28_9RHOB</name>
<evidence type="ECO:0000259" key="5">
    <source>
        <dbReference type="Pfam" id="PF01420"/>
    </source>
</evidence>
<comment type="similarity">
    <text evidence="1">Belongs to the type-I restriction system S methylase family.</text>
</comment>
<organism evidence="6 7">
    <name type="scientific">Thalassovita mangrovi</name>
    <dbReference type="NCBI Taxonomy" id="2692236"/>
    <lineage>
        <taxon>Bacteria</taxon>
        <taxon>Pseudomonadati</taxon>
        <taxon>Pseudomonadota</taxon>
        <taxon>Alphaproteobacteria</taxon>
        <taxon>Rhodobacterales</taxon>
        <taxon>Roseobacteraceae</taxon>
        <taxon>Thalassovita</taxon>
    </lineage>
</organism>
<dbReference type="PANTHER" id="PTHR43140">
    <property type="entry name" value="TYPE-1 RESTRICTION ENZYME ECOKI SPECIFICITY PROTEIN"/>
    <property type="match status" value="1"/>
</dbReference>
<dbReference type="InterPro" id="IPR044946">
    <property type="entry name" value="Restrct_endonuc_typeI_TRD_sf"/>
</dbReference>
<evidence type="ECO:0000313" key="7">
    <source>
        <dbReference type="Proteomes" id="UP000479043"/>
    </source>
</evidence>
<dbReference type="RefSeq" id="WP_160971469.1">
    <property type="nucleotide sequence ID" value="NZ_WWEN01000001.1"/>
</dbReference>
<evidence type="ECO:0000313" key="6">
    <source>
        <dbReference type="EMBL" id="MYM53752.1"/>
    </source>
</evidence>
<dbReference type="PANTHER" id="PTHR43140:SF1">
    <property type="entry name" value="TYPE I RESTRICTION ENZYME ECOKI SPECIFICITY SUBUNIT"/>
    <property type="match status" value="1"/>
</dbReference>
<dbReference type="InterPro" id="IPR051212">
    <property type="entry name" value="Type-I_RE_S_subunit"/>
</dbReference>
<dbReference type="Gene3D" id="3.90.220.20">
    <property type="entry name" value="DNA methylase specificity domains"/>
    <property type="match status" value="2"/>
</dbReference>
<keyword evidence="3" id="KW-0238">DNA-binding</keyword>
<dbReference type="GO" id="GO:0009307">
    <property type="term" value="P:DNA restriction-modification system"/>
    <property type="evidence" value="ECO:0007669"/>
    <property type="project" value="UniProtKB-KW"/>
</dbReference>
<feature type="domain" description="Type I restriction modification DNA specificity" evidence="5">
    <location>
        <begin position="6"/>
        <end position="165"/>
    </location>
</feature>
<gene>
    <name evidence="6" type="ORF">GR167_00425</name>
</gene>
<protein>
    <recommendedName>
        <fullName evidence="5">Type I restriction modification DNA specificity domain-containing protein</fullName>
    </recommendedName>
</protein>
<dbReference type="Pfam" id="PF01420">
    <property type="entry name" value="Methylase_S"/>
    <property type="match status" value="1"/>
</dbReference>
<reference evidence="6 7" key="1">
    <citation type="submission" date="2020-01" db="EMBL/GenBank/DDBJ databases">
        <authorList>
            <person name="Chen S."/>
        </authorList>
    </citation>
    <scope>NUCLEOTIDE SEQUENCE [LARGE SCALE GENOMIC DNA]</scope>
    <source>
        <strain evidence="6 7">GS-10</strain>
    </source>
</reference>
<keyword evidence="7" id="KW-1185">Reference proteome</keyword>
<evidence type="ECO:0000256" key="4">
    <source>
        <dbReference type="SAM" id="MobiDB-lite"/>
    </source>
</evidence>
<evidence type="ECO:0000256" key="2">
    <source>
        <dbReference type="ARBA" id="ARBA00022747"/>
    </source>
</evidence>
<keyword evidence="2" id="KW-0680">Restriction system</keyword>
<dbReference type="AlphaFoldDB" id="A0A6L8LJ28"/>
<dbReference type="EMBL" id="WWEN01000001">
    <property type="protein sequence ID" value="MYM53752.1"/>
    <property type="molecule type" value="Genomic_DNA"/>
</dbReference>
<proteinExistence type="inferred from homology"/>
<evidence type="ECO:0000256" key="1">
    <source>
        <dbReference type="ARBA" id="ARBA00010923"/>
    </source>
</evidence>
<feature type="compositionally biased region" description="Basic residues" evidence="4">
    <location>
        <begin position="422"/>
        <end position="433"/>
    </location>
</feature>
<evidence type="ECO:0000256" key="3">
    <source>
        <dbReference type="ARBA" id="ARBA00023125"/>
    </source>
</evidence>
<dbReference type="Proteomes" id="UP000479043">
    <property type="component" value="Unassembled WGS sequence"/>
</dbReference>
<dbReference type="InterPro" id="IPR000055">
    <property type="entry name" value="Restrct_endonuc_typeI_TRD"/>
</dbReference>
<accession>A0A6L8LJ28</accession>
<comment type="caution">
    <text evidence="6">The sequence shown here is derived from an EMBL/GenBank/DDBJ whole genome shotgun (WGS) entry which is preliminary data.</text>
</comment>
<feature type="region of interest" description="Disordered" evidence="4">
    <location>
        <begin position="397"/>
        <end position="433"/>
    </location>
</feature>